<keyword evidence="2" id="KW-1185">Reference proteome</keyword>
<protein>
    <submittedName>
        <fullName evidence="1">Uncharacterized protein</fullName>
    </submittedName>
</protein>
<dbReference type="Proteomes" id="UP000249402">
    <property type="component" value="Unassembled WGS sequence"/>
</dbReference>
<proteinExistence type="predicted"/>
<evidence type="ECO:0000313" key="1">
    <source>
        <dbReference type="EMBL" id="RAL06376.1"/>
    </source>
</evidence>
<dbReference type="EMBL" id="KZ824419">
    <property type="protein sequence ID" value="RAL06376.1"/>
    <property type="molecule type" value="Genomic_DNA"/>
</dbReference>
<gene>
    <name evidence="1" type="ORF">BO80DRAFT_10849</name>
</gene>
<sequence>MIRGLPFKVARTRFSNLTCHGRVGTDRWPLWLMHPCCACSISPGVVVLVVSCMQRGKEEPTLLPRSFLRVYFWHSTLLDQS</sequence>
<dbReference type="AlphaFoldDB" id="A0A395HFF5"/>
<dbReference type="VEuPathDB" id="FungiDB:BO80DRAFT_10849"/>
<dbReference type="RefSeq" id="XP_025580703.1">
    <property type="nucleotide sequence ID" value="XM_025713388.1"/>
</dbReference>
<name>A0A395HFF5_9EURO</name>
<evidence type="ECO:0000313" key="2">
    <source>
        <dbReference type="Proteomes" id="UP000249402"/>
    </source>
</evidence>
<dbReference type="GeneID" id="37218253"/>
<reference evidence="1 2" key="1">
    <citation type="submission" date="2018-02" db="EMBL/GenBank/DDBJ databases">
        <title>The genomes of Aspergillus section Nigri reveals drivers in fungal speciation.</title>
        <authorList>
            <consortium name="DOE Joint Genome Institute"/>
            <person name="Vesth T.C."/>
            <person name="Nybo J."/>
            <person name="Theobald S."/>
            <person name="Brandl J."/>
            <person name="Frisvad J.C."/>
            <person name="Nielsen K.F."/>
            <person name="Lyhne E.K."/>
            <person name="Kogle M.E."/>
            <person name="Kuo A."/>
            <person name="Riley R."/>
            <person name="Clum A."/>
            <person name="Nolan M."/>
            <person name="Lipzen A."/>
            <person name="Salamov A."/>
            <person name="Henrissat B."/>
            <person name="Wiebenga A."/>
            <person name="De vries R.P."/>
            <person name="Grigoriev I.V."/>
            <person name="Mortensen U.H."/>
            <person name="Andersen M.R."/>
            <person name="Baker S.E."/>
        </authorList>
    </citation>
    <scope>NUCLEOTIDE SEQUENCE [LARGE SCALE GENOMIC DNA]</scope>
    <source>
        <strain evidence="1 2">CBS 121593</strain>
    </source>
</reference>
<accession>A0A395HFF5</accession>
<organism evidence="1 2">
    <name type="scientific">Aspergillus ibericus CBS 121593</name>
    <dbReference type="NCBI Taxonomy" id="1448316"/>
    <lineage>
        <taxon>Eukaryota</taxon>
        <taxon>Fungi</taxon>
        <taxon>Dikarya</taxon>
        <taxon>Ascomycota</taxon>
        <taxon>Pezizomycotina</taxon>
        <taxon>Eurotiomycetes</taxon>
        <taxon>Eurotiomycetidae</taxon>
        <taxon>Eurotiales</taxon>
        <taxon>Aspergillaceae</taxon>
        <taxon>Aspergillus</taxon>
        <taxon>Aspergillus subgen. Circumdati</taxon>
    </lineage>
</organism>